<evidence type="ECO:0000313" key="1">
    <source>
        <dbReference type="EMBL" id="KMO74868.1"/>
    </source>
</evidence>
<evidence type="ECO:0000313" key="2">
    <source>
        <dbReference type="Proteomes" id="UP000036313"/>
    </source>
</evidence>
<name>A0A0J6VZG6_9MYCO</name>
<reference evidence="1 2" key="1">
    <citation type="journal article" date="2015" name="Genome Biol. Evol.">
        <title>Characterization of Three Mycobacterium spp. with Potential Use in Bioremediation by Genome Sequencing and Comparative Genomics.</title>
        <authorList>
            <person name="Das S."/>
            <person name="Pettersson B.M."/>
            <person name="Behra P.R."/>
            <person name="Ramesh M."/>
            <person name="Dasgupta S."/>
            <person name="Bhattacharya A."/>
            <person name="Kirsebom L.A."/>
        </authorList>
    </citation>
    <scope>NUCLEOTIDE SEQUENCE [LARGE SCALE GENOMIC DNA]</scope>
    <source>
        <strain evidence="1 2">DSM 44075</strain>
    </source>
</reference>
<protein>
    <submittedName>
        <fullName evidence="1">Uncharacterized protein</fullName>
    </submittedName>
</protein>
<accession>A0A0J6VZG6</accession>
<proteinExistence type="predicted"/>
<organism evidence="1 2">
    <name type="scientific">Mycolicibacterium obuense</name>
    <dbReference type="NCBI Taxonomy" id="1807"/>
    <lineage>
        <taxon>Bacteria</taxon>
        <taxon>Bacillati</taxon>
        <taxon>Actinomycetota</taxon>
        <taxon>Actinomycetes</taxon>
        <taxon>Mycobacteriales</taxon>
        <taxon>Mycobacteriaceae</taxon>
        <taxon>Mycolicibacterium</taxon>
    </lineage>
</organism>
<dbReference type="EMBL" id="JYNU01000018">
    <property type="protein sequence ID" value="KMO74868.1"/>
    <property type="molecule type" value="Genomic_DNA"/>
</dbReference>
<dbReference type="Proteomes" id="UP000036313">
    <property type="component" value="Unassembled WGS sequence"/>
</dbReference>
<sequence>MPPDAVTVADASWVESMSVMTTAGLTVTALPVVPAAAGVVITTGATATATPNSVTAVVAGTLDLP</sequence>
<comment type="caution">
    <text evidence="1">The sequence shown here is derived from an EMBL/GenBank/DDBJ whole genome shotgun (WGS) entry which is preliminary data.</text>
</comment>
<dbReference type="AlphaFoldDB" id="A0A0J6VZG6"/>
<gene>
    <name evidence="1" type="ORF">MOBUDSM44075_03161</name>
</gene>